<evidence type="ECO:0000313" key="1">
    <source>
        <dbReference type="EMBL" id="HIR14491.1"/>
    </source>
</evidence>
<organism evidence="1 2">
    <name type="scientific">Candidatus Choladousia intestinavium</name>
    <dbReference type="NCBI Taxonomy" id="2840727"/>
    <lineage>
        <taxon>Bacteria</taxon>
        <taxon>Bacillati</taxon>
        <taxon>Bacillota</taxon>
        <taxon>Clostridia</taxon>
        <taxon>Lachnospirales</taxon>
        <taxon>Lachnospiraceae</taxon>
        <taxon>Lachnospiraceae incertae sedis</taxon>
        <taxon>Candidatus Choladousia</taxon>
    </lineage>
</organism>
<dbReference type="EMBL" id="DVGK01000125">
    <property type="protein sequence ID" value="HIR14491.1"/>
    <property type="molecule type" value="Genomic_DNA"/>
</dbReference>
<evidence type="ECO:0000313" key="2">
    <source>
        <dbReference type="Proteomes" id="UP000886757"/>
    </source>
</evidence>
<dbReference type="Proteomes" id="UP000886757">
    <property type="component" value="Unassembled WGS sequence"/>
</dbReference>
<proteinExistence type="predicted"/>
<reference evidence="1" key="2">
    <citation type="journal article" date="2021" name="PeerJ">
        <title>Extensive microbial diversity within the chicken gut microbiome revealed by metagenomics and culture.</title>
        <authorList>
            <person name="Gilroy R."/>
            <person name="Ravi A."/>
            <person name="Getino M."/>
            <person name="Pursley I."/>
            <person name="Horton D.L."/>
            <person name="Alikhan N.F."/>
            <person name="Baker D."/>
            <person name="Gharbi K."/>
            <person name="Hall N."/>
            <person name="Watson M."/>
            <person name="Adriaenssens E.M."/>
            <person name="Foster-Nyarko E."/>
            <person name="Jarju S."/>
            <person name="Secka A."/>
            <person name="Antonio M."/>
            <person name="Oren A."/>
            <person name="Chaudhuri R.R."/>
            <person name="La Ragione R."/>
            <person name="Hildebrand F."/>
            <person name="Pallen M.J."/>
        </authorList>
    </citation>
    <scope>NUCLEOTIDE SEQUENCE</scope>
    <source>
        <strain evidence="1">ChiSjej4B22-8148</strain>
    </source>
</reference>
<reference evidence="1" key="1">
    <citation type="submission" date="2020-10" db="EMBL/GenBank/DDBJ databases">
        <authorList>
            <person name="Gilroy R."/>
        </authorList>
    </citation>
    <scope>NUCLEOTIDE SEQUENCE</scope>
    <source>
        <strain evidence="1">ChiSjej4B22-8148</strain>
    </source>
</reference>
<sequence length="163" mass="18403">MLDLTEVILEKGKVIHRETEITLAELSYKSGTYPVVSREPAILTIENQEGKRLSIEGSTSLAVLIPCARCLEPVTCRLEIRLENELDLKDKDYIDGYNLDVDQLVHDEALLFWPERVLCKETCRGLCSTCGQNLNHGSCACEQTDLDPRMAKVLDIFSNFKEV</sequence>
<name>A0A9D1DA16_9FIRM</name>
<dbReference type="AlphaFoldDB" id="A0A9D1DA16"/>
<dbReference type="InterPro" id="IPR003772">
    <property type="entry name" value="YceD"/>
</dbReference>
<gene>
    <name evidence="1" type="ORF">IAB31_11280</name>
</gene>
<accession>A0A9D1DA16</accession>
<dbReference type="Pfam" id="PF02620">
    <property type="entry name" value="YceD"/>
    <property type="match status" value="1"/>
</dbReference>
<protein>
    <submittedName>
        <fullName evidence="1">DUF177 domain-containing protein</fullName>
    </submittedName>
</protein>
<comment type="caution">
    <text evidence="1">The sequence shown here is derived from an EMBL/GenBank/DDBJ whole genome shotgun (WGS) entry which is preliminary data.</text>
</comment>